<protein>
    <recommendedName>
        <fullName evidence="1">DNA helicase Pif1-like 2B domain-containing protein</fullName>
    </recommendedName>
</protein>
<dbReference type="Proteomes" id="UP000541444">
    <property type="component" value="Unassembled WGS sequence"/>
</dbReference>
<keyword evidence="3" id="KW-1185">Reference proteome</keyword>
<name>A0A7J7LCX2_9MAGN</name>
<proteinExistence type="predicted"/>
<dbReference type="PANTHER" id="PTHR10492">
    <property type="match status" value="1"/>
</dbReference>
<dbReference type="EMBL" id="JACGCM010002385">
    <property type="protein sequence ID" value="KAF6140364.1"/>
    <property type="molecule type" value="Genomic_DNA"/>
</dbReference>
<comment type="caution">
    <text evidence="2">The sequence shown here is derived from an EMBL/GenBank/DDBJ whole genome shotgun (WGS) entry which is preliminary data.</text>
</comment>
<dbReference type="OrthoDB" id="1930718at2759"/>
<feature type="domain" description="DNA helicase Pif1-like 2B" evidence="1">
    <location>
        <begin position="73"/>
        <end position="111"/>
    </location>
</feature>
<reference evidence="2 3" key="1">
    <citation type="journal article" date="2020" name="IScience">
        <title>Genome Sequencing of the Endangered Kingdonia uniflora (Circaeasteraceae, Ranunculales) Reveals Potential Mechanisms of Evolutionary Specialization.</title>
        <authorList>
            <person name="Sun Y."/>
            <person name="Deng T."/>
            <person name="Zhang A."/>
            <person name="Moore M.J."/>
            <person name="Landis J.B."/>
            <person name="Lin N."/>
            <person name="Zhang H."/>
            <person name="Zhang X."/>
            <person name="Huang J."/>
            <person name="Zhang X."/>
            <person name="Sun H."/>
            <person name="Wang H."/>
        </authorList>
    </citation>
    <scope>NUCLEOTIDE SEQUENCE [LARGE SCALE GENOMIC DNA]</scope>
    <source>
        <strain evidence="2">TB1705</strain>
        <tissue evidence="2">Leaf</tissue>
    </source>
</reference>
<dbReference type="SUPFAM" id="SSF52540">
    <property type="entry name" value="P-loop containing nucleoside triphosphate hydrolases"/>
    <property type="match status" value="1"/>
</dbReference>
<organism evidence="2 3">
    <name type="scientific">Kingdonia uniflora</name>
    <dbReference type="NCBI Taxonomy" id="39325"/>
    <lineage>
        <taxon>Eukaryota</taxon>
        <taxon>Viridiplantae</taxon>
        <taxon>Streptophyta</taxon>
        <taxon>Embryophyta</taxon>
        <taxon>Tracheophyta</taxon>
        <taxon>Spermatophyta</taxon>
        <taxon>Magnoliopsida</taxon>
        <taxon>Ranunculales</taxon>
        <taxon>Circaeasteraceae</taxon>
        <taxon>Kingdonia</taxon>
    </lineage>
</organism>
<dbReference type="PANTHER" id="PTHR10492:SF57">
    <property type="entry name" value="ATP-DEPENDENT DNA HELICASE"/>
    <property type="match status" value="1"/>
</dbReference>
<dbReference type="InterPro" id="IPR049163">
    <property type="entry name" value="Pif1-like_2B_dom"/>
</dbReference>
<sequence>INQSQTLEELICSIYPRLQEFGTVTTSYLTERTILSARNDDVSSINTRALEIMPEKEIVNLAADILSKEDSDHRTITNRYLMLKVGCPVMLLRNIALKDGLCNGTRLMVVRCATL</sequence>
<dbReference type="InterPro" id="IPR027417">
    <property type="entry name" value="P-loop_NTPase"/>
</dbReference>
<evidence type="ECO:0000313" key="2">
    <source>
        <dbReference type="EMBL" id="KAF6140364.1"/>
    </source>
</evidence>
<feature type="non-terminal residue" evidence="2">
    <location>
        <position position="115"/>
    </location>
</feature>
<dbReference type="Pfam" id="PF21530">
    <property type="entry name" value="Pif1_2B_dom"/>
    <property type="match status" value="1"/>
</dbReference>
<gene>
    <name evidence="2" type="ORF">GIB67_003774</name>
</gene>
<accession>A0A7J7LCX2</accession>
<evidence type="ECO:0000259" key="1">
    <source>
        <dbReference type="Pfam" id="PF21530"/>
    </source>
</evidence>
<evidence type="ECO:0000313" key="3">
    <source>
        <dbReference type="Proteomes" id="UP000541444"/>
    </source>
</evidence>
<dbReference type="AlphaFoldDB" id="A0A7J7LCX2"/>